<keyword evidence="2" id="KW-0732">Signal</keyword>
<accession>A0ABR2VYF1</accession>
<comment type="caution">
    <text evidence="3">The sequence shown here is derived from an EMBL/GenBank/DDBJ whole genome shotgun (WGS) entry which is preliminary data.</text>
</comment>
<evidence type="ECO:0000256" key="2">
    <source>
        <dbReference type="SAM" id="SignalP"/>
    </source>
</evidence>
<evidence type="ECO:0000313" key="4">
    <source>
        <dbReference type="Proteomes" id="UP001479436"/>
    </source>
</evidence>
<evidence type="ECO:0000313" key="3">
    <source>
        <dbReference type="EMBL" id="KAK9709718.1"/>
    </source>
</evidence>
<evidence type="ECO:0000256" key="1">
    <source>
        <dbReference type="SAM" id="MobiDB-lite"/>
    </source>
</evidence>
<dbReference type="Proteomes" id="UP001479436">
    <property type="component" value="Unassembled WGS sequence"/>
</dbReference>
<organism evidence="3 4">
    <name type="scientific">Basidiobolus ranarum</name>
    <dbReference type="NCBI Taxonomy" id="34480"/>
    <lineage>
        <taxon>Eukaryota</taxon>
        <taxon>Fungi</taxon>
        <taxon>Fungi incertae sedis</taxon>
        <taxon>Zoopagomycota</taxon>
        <taxon>Entomophthoromycotina</taxon>
        <taxon>Basidiobolomycetes</taxon>
        <taxon>Basidiobolales</taxon>
        <taxon>Basidiobolaceae</taxon>
        <taxon>Basidiobolus</taxon>
    </lineage>
</organism>
<feature type="non-terminal residue" evidence="3">
    <location>
        <position position="96"/>
    </location>
</feature>
<sequence>MKFSSSKLLFILSGVSYINSATINRQLWARDNGAYDVSDVFTGGDNGGNGGGNGGDAGGYGAGNGGGDNGGNGGNGGGNGVGAYDTGNGGNGGGNG</sequence>
<feature type="signal peptide" evidence="2">
    <location>
        <begin position="1"/>
        <end position="20"/>
    </location>
</feature>
<protein>
    <submittedName>
        <fullName evidence="3">Uncharacterized protein</fullName>
    </submittedName>
</protein>
<dbReference type="EMBL" id="JASJQH010007390">
    <property type="protein sequence ID" value="KAK9709718.1"/>
    <property type="molecule type" value="Genomic_DNA"/>
</dbReference>
<gene>
    <name evidence="3" type="ORF">K7432_008854</name>
</gene>
<reference evidence="3 4" key="1">
    <citation type="submission" date="2023-04" db="EMBL/GenBank/DDBJ databases">
        <title>Genome of Basidiobolus ranarum AG-B5.</title>
        <authorList>
            <person name="Stajich J.E."/>
            <person name="Carter-House D."/>
            <person name="Gryganskyi A."/>
        </authorList>
    </citation>
    <scope>NUCLEOTIDE SEQUENCE [LARGE SCALE GENOMIC DNA]</scope>
    <source>
        <strain evidence="3 4">AG-B5</strain>
    </source>
</reference>
<proteinExistence type="predicted"/>
<feature type="chain" id="PRO_5047247938" evidence="2">
    <location>
        <begin position="21"/>
        <end position="96"/>
    </location>
</feature>
<feature type="region of interest" description="Disordered" evidence="1">
    <location>
        <begin position="44"/>
        <end position="96"/>
    </location>
</feature>
<name>A0ABR2VYF1_9FUNG</name>
<keyword evidence="4" id="KW-1185">Reference proteome</keyword>